<name>A0A1B0BLU5_9MUSC</name>
<keyword evidence="2" id="KW-1185">Reference proteome</keyword>
<organism evidence="1 2">
    <name type="scientific">Glossina palpalis gambiensis</name>
    <dbReference type="NCBI Taxonomy" id="67801"/>
    <lineage>
        <taxon>Eukaryota</taxon>
        <taxon>Metazoa</taxon>
        <taxon>Ecdysozoa</taxon>
        <taxon>Arthropoda</taxon>
        <taxon>Hexapoda</taxon>
        <taxon>Insecta</taxon>
        <taxon>Pterygota</taxon>
        <taxon>Neoptera</taxon>
        <taxon>Endopterygota</taxon>
        <taxon>Diptera</taxon>
        <taxon>Brachycera</taxon>
        <taxon>Muscomorpha</taxon>
        <taxon>Hippoboscoidea</taxon>
        <taxon>Glossinidae</taxon>
        <taxon>Glossina</taxon>
    </lineage>
</organism>
<reference evidence="2" key="1">
    <citation type="submission" date="2015-01" db="EMBL/GenBank/DDBJ databases">
        <authorList>
            <person name="Aksoy S."/>
            <person name="Warren W."/>
            <person name="Wilson R.K."/>
        </authorList>
    </citation>
    <scope>NUCLEOTIDE SEQUENCE [LARGE SCALE GENOMIC DNA]</scope>
    <source>
        <strain evidence="2">IAEA</strain>
    </source>
</reference>
<dbReference type="EMBL" id="JXJN01016566">
    <property type="status" value="NOT_ANNOTATED_CDS"/>
    <property type="molecule type" value="Genomic_DNA"/>
</dbReference>
<accession>A0A1B0BLU5</accession>
<evidence type="ECO:0000313" key="1">
    <source>
        <dbReference type="EnsemblMetazoa" id="GPPI034185-PA"/>
    </source>
</evidence>
<dbReference type="AlphaFoldDB" id="A0A1B0BLU5"/>
<dbReference type="Proteomes" id="UP000092460">
    <property type="component" value="Unassembled WGS sequence"/>
</dbReference>
<proteinExistence type="predicted"/>
<evidence type="ECO:0000313" key="2">
    <source>
        <dbReference type="Proteomes" id="UP000092460"/>
    </source>
</evidence>
<reference evidence="1" key="2">
    <citation type="submission" date="2020-05" db="UniProtKB">
        <authorList>
            <consortium name="EnsemblMetazoa"/>
        </authorList>
    </citation>
    <scope>IDENTIFICATION</scope>
    <source>
        <strain evidence="1">IAEA</strain>
    </source>
</reference>
<protein>
    <submittedName>
        <fullName evidence="1">Uncharacterized protein</fullName>
    </submittedName>
</protein>
<dbReference type="EnsemblMetazoa" id="GPPI034185-RA">
    <property type="protein sequence ID" value="GPPI034185-PA"/>
    <property type="gene ID" value="GPPI034185"/>
</dbReference>
<dbReference type="EMBL" id="JXJN01016565">
    <property type="status" value="NOT_ANNOTATED_CDS"/>
    <property type="molecule type" value="Genomic_DNA"/>
</dbReference>
<dbReference type="VEuPathDB" id="VectorBase:GPPI034185"/>
<sequence>MISYIPPLEDCSPSALTTLAAEGNKNIDKNCLIFERKSCAQILVNFRNIHISHLQSRDSIHMTVYFVENKLFDGISYLKKQKAISAIIKILLLGMSKKLGTFVSSFLL</sequence>